<evidence type="ECO:0000256" key="1">
    <source>
        <dbReference type="SAM" id="MobiDB-lite"/>
    </source>
</evidence>
<reference evidence="2 3" key="1">
    <citation type="journal article" date="2016" name="Mol. Biol. Evol.">
        <title>Comparative Genomics of Early-Diverging Mushroom-Forming Fungi Provides Insights into the Origins of Lignocellulose Decay Capabilities.</title>
        <authorList>
            <person name="Nagy L.G."/>
            <person name="Riley R."/>
            <person name="Tritt A."/>
            <person name="Adam C."/>
            <person name="Daum C."/>
            <person name="Floudas D."/>
            <person name="Sun H."/>
            <person name="Yadav J.S."/>
            <person name="Pangilinan J."/>
            <person name="Larsson K.H."/>
            <person name="Matsuura K."/>
            <person name="Barry K."/>
            <person name="Labutti K."/>
            <person name="Kuo R."/>
            <person name="Ohm R.A."/>
            <person name="Bhattacharya S.S."/>
            <person name="Shirouzu T."/>
            <person name="Yoshinaga Y."/>
            <person name="Martin F.M."/>
            <person name="Grigoriev I.V."/>
            <person name="Hibbett D.S."/>
        </authorList>
    </citation>
    <scope>NUCLEOTIDE SEQUENCE [LARGE SCALE GENOMIC DNA]</scope>
    <source>
        <strain evidence="2 3">CBS 109695</strain>
    </source>
</reference>
<gene>
    <name evidence="2" type="ORF">FIBSPDRAFT_880188</name>
</gene>
<evidence type="ECO:0000313" key="2">
    <source>
        <dbReference type="EMBL" id="KZP02607.1"/>
    </source>
</evidence>
<keyword evidence="3" id="KW-1185">Reference proteome</keyword>
<dbReference type="Proteomes" id="UP000076532">
    <property type="component" value="Unassembled WGS sequence"/>
</dbReference>
<feature type="compositionally biased region" description="Polar residues" evidence="1">
    <location>
        <begin position="50"/>
        <end position="72"/>
    </location>
</feature>
<feature type="region of interest" description="Disordered" evidence="1">
    <location>
        <begin position="48"/>
        <end position="85"/>
    </location>
</feature>
<protein>
    <submittedName>
        <fullName evidence="2">Uncharacterized protein</fullName>
    </submittedName>
</protein>
<evidence type="ECO:0000313" key="3">
    <source>
        <dbReference type="Proteomes" id="UP000076532"/>
    </source>
</evidence>
<dbReference type="EMBL" id="KV418433">
    <property type="protein sequence ID" value="KZP02607.1"/>
    <property type="molecule type" value="Genomic_DNA"/>
</dbReference>
<dbReference type="AlphaFoldDB" id="A0A167T6B9"/>
<name>A0A167T6B9_9AGAM</name>
<accession>A0A167T6B9</accession>
<organism evidence="2 3">
    <name type="scientific">Athelia psychrophila</name>
    <dbReference type="NCBI Taxonomy" id="1759441"/>
    <lineage>
        <taxon>Eukaryota</taxon>
        <taxon>Fungi</taxon>
        <taxon>Dikarya</taxon>
        <taxon>Basidiomycota</taxon>
        <taxon>Agaricomycotina</taxon>
        <taxon>Agaricomycetes</taxon>
        <taxon>Agaricomycetidae</taxon>
        <taxon>Atheliales</taxon>
        <taxon>Atheliaceae</taxon>
        <taxon>Athelia</taxon>
    </lineage>
</organism>
<sequence length="85" mass="9756">MSFVGAFFLRHFFHICKTFHELHFLLYTHKHRFGRTALTLHIHASLRRPPTSSSVSTFSRNASLTTEGSASQVHPAPQLPRTQRI</sequence>
<proteinExistence type="predicted"/>